<geneLocation type="mitochondrion" evidence="2"/>
<organism evidence="2">
    <name type="scientific">Oxytricha trifallax</name>
    <dbReference type="NCBI Taxonomy" id="1172189"/>
    <lineage>
        <taxon>Eukaryota</taxon>
        <taxon>Sar</taxon>
        <taxon>Alveolata</taxon>
        <taxon>Ciliophora</taxon>
        <taxon>Intramacronucleata</taxon>
        <taxon>Spirotrichea</taxon>
        <taxon>Stichotrichia</taxon>
        <taxon>Sporadotrichida</taxon>
        <taxon>Oxytrichidae</taxon>
        <taxon>Oxytrichinae</taxon>
        <taxon>Oxytricha</taxon>
    </lineage>
</organism>
<keyword evidence="1" id="KW-1133">Transmembrane helix</keyword>
<evidence type="ECO:0000256" key="1">
    <source>
        <dbReference type="SAM" id="Phobius"/>
    </source>
</evidence>
<feature type="transmembrane region" description="Helical" evidence="1">
    <location>
        <begin position="148"/>
        <end position="169"/>
    </location>
</feature>
<accession>G9HRC4</accession>
<proteinExistence type="predicted"/>
<feature type="transmembrane region" description="Helical" evidence="1">
    <location>
        <begin position="60"/>
        <end position="88"/>
    </location>
</feature>
<protein>
    <submittedName>
        <fullName evidence="2">Uncharacterized protein</fullName>
    </submittedName>
</protein>
<sequence length="478" mass="57280">MFNAFIIKNSILFLLFVHFIDYIFKLKLNLFPKYVYDSHNKILSIFFIIVIVYYNNYSALLLYVYVLIYFIYFLSYITLIDLALLLNIDVNLYVDLKKYNKLYLSNYEILKLYLSYPKLLVFSTLYVVLRNKSLNYKSFLVLLYQRSLGIPIFYIKLSFFLADVCTNALKTSDLKKKLYVSIPFIIIYEIWYDSTFVVNKWVCENIKEVEGKKITIINRNIMLNNKDINALIKILDYLHTKEMACVSTSLKGMEHHTQAFKQNFTEKGASLVEIFTKSKLITYKDNNFKNNTFKTSNDNILNWREYKNEIHPQYLIQSFVDNQIITDRKYLPFWKNRPDDFFYARWSLTYTAYTMITYTANIYREPDKQVLIQNGIETRCVSFVDLKKNKEISETAIQYIEHDLFYDIENIKKILQEIYDCPFDNEQSVNKITELYSLFNKMDLKDKHNILAEMMIKTGRWNDKKELTDLEEKYPHMQ</sequence>
<feature type="transmembrane region" description="Helical" evidence="1">
    <location>
        <begin position="6"/>
        <end position="24"/>
    </location>
</feature>
<evidence type="ECO:0000313" key="2">
    <source>
        <dbReference type="EMBL" id="AEV66636.1"/>
    </source>
</evidence>
<keyword evidence="2" id="KW-0496">Mitochondrion</keyword>
<dbReference type="EMBL" id="JN383843">
    <property type="protein sequence ID" value="AEV66636.1"/>
    <property type="molecule type" value="Genomic_DNA"/>
</dbReference>
<feature type="transmembrane region" description="Helical" evidence="1">
    <location>
        <begin position="109"/>
        <end position="128"/>
    </location>
</feature>
<keyword evidence="1" id="KW-0812">Transmembrane</keyword>
<dbReference type="AlphaFoldDB" id="G9HRC4"/>
<reference evidence="2" key="1">
    <citation type="journal article" date="2012" name="Genome Biol. Evol.">
        <title>The Oxytricha trifallax Mitochondrial Genome.</title>
        <authorList>
            <person name="Swart E.C."/>
            <person name="Nowacki M."/>
            <person name="Shum J."/>
            <person name="Stiles H."/>
            <person name="Higgins B.P."/>
            <person name="Doak T.G."/>
            <person name="Schotanus K."/>
            <person name="Magrini V.J."/>
            <person name="Minx P."/>
            <person name="Mardis E.R."/>
            <person name="Landweber L.F."/>
        </authorList>
    </citation>
    <scope>NUCLEOTIDE SEQUENCE</scope>
</reference>
<keyword evidence="1" id="KW-0472">Membrane</keyword>
<gene>
    <name evidence="2" type="primary">orf520</name>
</gene>
<name>G9HRC4_9SPIT</name>
<feature type="transmembrane region" description="Helical" evidence="1">
    <location>
        <begin position="36"/>
        <end position="54"/>
    </location>
</feature>